<evidence type="ECO:0000256" key="1">
    <source>
        <dbReference type="ARBA" id="ARBA00022723"/>
    </source>
</evidence>
<keyword evidence="1 6" id="KW-0479">Metal-binding</keyword>
<dbReference type="EMBL" id="JAUKTV010000006">
    <property type="protein sequence ID" value="KAK0735956.1"/>
    <property type="molecule type" value="Genomic_DNA"/>
</dbReference>
<evidence type="ECO:0000256" key="2">
    <source>
        <dbReference type="ARBA" id="ARBA00022741"/>
    </source>
</evidence>
<dbReference type="FunFam" id="3.40.50.300:FF:000692">
    <property type="entry name" value="Guanine nucleotide-binding protein subunit alpha"/>
    <property type="match status" value="1"/>
</dbReference>
<evidence type="ECO:0000256" key="3">
    <source>
        <dbReference type="ARBA" id="ARBA00023134"/>
    </source>
</evidence>
<dbReference type="Gene3D" id="3.40.50.300">
    <property type="entry name" value="P-loop containing nucleotide triphosphate hydrolases"/>
    <property type="match status" value="1"/>
</dbReference>
<dbReference type="SMART" id="SM00275">
    <property type="entry name" value="G_alpha"/>
    <property type="match status" value="1"/>
</dbReference>
<dbReference type="PROSITE" id="PS51882">
    <property type="entry name" value="G_ALPHA"/>
    <property type="match status" value="1"/>
</dbReference>
<dbReference type="GO" id="GO:0031683">
    <property type="term" value="F:G-protein beta/gamma-subunit complex binding"/>
    <property type="evidence" value="ECO:0007669"/>
    <property type="project" value="InterPro"/>
</dbReference>
<feature type="binding site" evidence="5">
    <location>
        <position position="175"/>
    </location>
    <ligand>
        <name>GTP</name>
        <dbReference type="ChEBI" id="CHEBI:37565"/>
    </ligand>
</feature>
<sequence length="203" mass="23419">MLHLDRISDRNYLPTEQDIIHISSVVQTLGISDYVFDVGKIQYCVYDVGGTRSQRKKWIHAFENVDIILFQAPLGDYDKPLREDEDALNMAESLTLFESLVNSRWFVNTAFFVNFTKMDLFEQKVKSRQKPLSQYHPDYQGDPSDVKAGVQFFVDQFQERIKERKGSVHVTVLDATDTAQATLLLQRVVQVAEAKKMRCSSFI</sequence>
<gene>
    <name evidence="7" type="ORF">B0T21DRAFT_288971</name>
</gene>
<proteinExistence type="predicted"/>
<evidence type="ECO:0000256" key="5">
    <source>
        <dbReference type="PIRSR" id="PIRSR601019-1"/>
    </source>
</evidence>
<dbReference type="GO" id="GO:0005525">
    <property type="term" value="F:GTP binding"/>
    <property type="evidence" value="ECO:0007669"/>
    <property type="project" value="UniProtKB-KW"/>
</dbReference>
<evidence type="ECO:0000313" key="7">
    <source>
        <dbReference type="EMBL" id="KAK0735956.1"/>
    </source>
</evidence>
<dbReference type="GO" id="GO:0046872">
    <property type="term" value="F:metal ion binding"/>
    <property type="evidence" value="ECO:0007669"/>
    <property type="project" value="UniProtKB-KW"/>
</dbReference>
<accession>A0AA40BKN5</accession>
<name>A0AA40BKN5_9PEZI</name>
<keyword evidence="3 5" id="KW-0342">GTP-binding</keyword>
<dbReference type="AlphaFoldDB" id="A0AA40BKN5"/>
<comment type="caution">
    <text evidence="7">The sequence shown here is derived from an EMBL/GenBank/DDBJ whole genome shotgun (WGS) entry which is preliminary data.</text>
</comment>
<dbReference type="InterPro" id="IPR001019">
    <property type="entry name" value="Gprotein_alpha_su"/>
</dbReference>
<dbReference type="Proteomes" id="UP001172159">
    <property type="component" value="Unassembled WGS sequence"/>
</dbReference>
<dbReference type="GO" id="GO:0007188">
    <property type="term" value="P:adenylate cyclase-modulating G protein-coupled receptor signaling pathway"/>
    <property type="evidence" value="ECO:0007669"/>
    <property type="project" value="TreeGrafter"/>
</dbReference>
<dbReference type="GO" id="GO:0005737">
    <property type="term" value="C:cytoplasm"/>
    <property type="evidence" value="ECO:0007669"/>
    <property type="project" value="TreeGrafter"/>
</dbReference>
<reference evidence="7" key="1">
    <citation type="submission" date="2023-06" db="EMBL/GenBank/DDBJ databases">
        <title>Genome-scale phylogeny and comparative genomics of the fungal order Sordariales.</title>
        <authorList>
            <consortium name="Lawrence Berkeley National Laboratory"/>
            <person name="Hensen N."/>
            <person name="Bonometti L."/>
            <person name="Westerberg I."/>
            <person name="Brannstrom I.O."/>
            <person name="Guillou S."/>
            <person name="Cros-Aarteil S."/>
            <person name="Calhoun S."/>
            <person name="Haridas S."/>
            <person name="Kuo A."/>
            <person name="Mondo S."/>
            <person name="Pangilinan J."/>
            <person name="Riley R."/>
            <person name="Labutti K."/>
            <person name="Andreopoulos B."/>
            <person name="Lipzen A."/>
            <person name="Chen C."/>
            <person name="Yanf M."/>
            <person name="Daum C."/>
            <person name="Ng V."/>
            <person name="Clum A."/>
            <person name="Steindorff A."/>
            <person name="Ohm R."/>
            <person name="Martin F."/>
            <person name="Silar P."/>
            <person name="Natvig D."/>
            <person name="Lalanne C."/>
            <person name="Gautier V."/>
            <person name="Ament-Velasquez S.L."/>
            <person name="Kruys A."/>
            <person name="Hutchinson M.I."/>
            <person name="Powell A.J."/>
            <person name="Barry K."/>
            <person name="Miller A.N."/>
            <person name="Grigoriev I.V."/>
            <person name="Debuchy R."/>
            <person name="Gladieux P."/>
            <person name="Thoren M.H."/>
            <person name="Johannesson H."/>
        </authorList>
    </citation>
    <scope>NUCLEOTIDE SEQUENCE</scope>
    <source>
        <strain evidence="7">CBS 540.89</strain>
    </source>
</reference>
<dbReference type="Pfam" id="PF00503">
    <property type="entry name" value="G-alpha"/>
    <property type="match status" value="1"/>
</dbReference>
<dbReference type="GO" id="GO:0001664">
    <property type="term" value="F:G protein-coupled receptor binding"/>
    <property type="evidence" value="ECO:0007669"/>
    <property type="project" value="TreeGrafter"/>
</dbReference>
<evidence type="ECO:0000256" key="6">
    <source>
        <dbReference type="PIRSR" id="PIRSR601019-2"/>
    </source>
</evidence>
<dbReference type="SUPFAM" id="SSF52540">
    <property type="entry name" value="P-loop containing nucleoside triphosphate hydrolases"/>
    <property type="match status" value="1"/>
</dbReference>
<keyword evidence="8" id="KW-1185">Reference proteome</keyword>
<protein>
    <submittedName>
        <fullName evidence="7">Guanine nucleotide binding protein, alpha subunit</fullName>
    </submittedName>
</protein>
<keyword evidence="6" id="KW-0460">Magnesium</keyword>
<dbReference type="GO" id="GO:0005834">
    <property type="term" value="C:heterotrimeric G-protein complex"/>
    <property type="evidence" value="ECO:0007669"/>
    <property type="project" value="TreeGrafter"/>
</dbReference>
<evidence type="ECO:0000313" key="8">
    <source>
        <dbReference type="Proteomes" id="UP001172159"/>
    </source>
</evidence>
<keyword evidence="4" id="KW-0807">Transducer</keyword>
<dbReference type="PANTHER" id="PTHR10218:SF302">
    <property type="entry name" value="GUANINE NUCLEOTIDE-BINDING PROTEIN ALPHA-5 SUBUNIT"/>
    <property type="match status" value="1"/>
</dbReference>
<feature type="binding site" evidence="6">
    <location>
        <position position="28"/>
    </location>
    <ligand>
        <name>Mg(2+)</name>
        <dbReference type="ChEBI" id="CHEBI:18420"/>
    </ligand>
</feature>
<dbReference type="InterPro" id="IPR027417">
    <property type="entry name" value="P-loop_NTPase"/>
</dbReference>
<evidence type="ECO:0000256" key="4">
    <source>
        <dbReference type="ARBA" id="ARBA00023224"/>
    </source>
</evidence>
<dbReference type="PANTHER" id="PTHR10218">
    <property type="entry name" value="GTP-BINDING PROTEIN ALPHA SUBUNIT"/>
    <property type="match status" value="1"/>
</dbReference>
<keyword evidence="2 5" id="KW-0547">Nucleotide-binding</keyword>
<dbReference type="PRINTS" id="PR00318">
    <property type="entry name" value="GPROTEINA"/>
</dbReference>
<organism evidence="7 8">
    <name type="scientific">Apiosordaria backusii</name>
    <dbReference type="NCBI Taxonomy" id="314023"/>
    <lineage>
        <taxon>Eukaryota</taxon>
        <taxon>Fungi</taxon>
        <taxon>Dikarya</taxon>
        <taxon>Ascomycota</taxon>
        <taxon>Pezizomycotina</taxon>
        <taxon>Sordariomycetes</taxon>
        <taxon>Sordariomycetidae</taxon>
        <taxon>Sordariales</taxon>
        <taxon>Lasiosphaeriaceae</taxon>
        <taxon>Apiosordaria</taxon>
    </lineage>
</organism>
<dbReference type="GO" id="GO:0003924">
    <property type="term" value="F:GTPase activity"/>
    <property type="evidence" value="ECO:0007669"/>
    <property type="project" value="InterPro"/>
</dbReference>